<protein>
    <submittedName>
        <fullName evidence="3">Murein L,D-transpeptidase YcbB/YkuD</fullName>
    </submittedName>
</protein>
<evidence type="ECO:0000313" key="3">
    <source>
        <dbReference type="EMBL" id="MBB4762499.1"/>
    </source>
</evidence>
<gene>
    <name evidence="3" type="ORF">BJ971_003055</name>
</gene>
<dbReference type="Gene3D" id="1.10.101.10">
    <property type="entry name" value="PGBD-like superfamily/PGBD"/>
    <property type="match status" value="2"/>
</dbReference>
<dbReference type="Proteomes" id="UP000578112">
    <property type="component" value="Unassembled WGS sequence"/>
</dbReference>
<feature type="coiled-coil region" evidence="1">
    <location>
        <begin position="111"/>
        <end position="138"/>
    </location>
</feature>
<dbReference type="InterPro" id="IPR036366">
    <property type="entry name" value="PGBDSf"/>
</dbReference>
<organism evidence="3 4">
    <name type="scientific">Actinoplanes digitatis</name>
    <dbReference type="NCBI Taxonomy" id="1868"/>
    <lineage>
        <taxon>Bacteria</taxon>
        <taxon>Bacillati</taxon>
        <taxon>Actinomycetota</taxon>
        <taxon>Actinomycetes</taxon>
        <taxon>Micromonosporales</taxon>
        <taxon>Micromonosporaceae</taxon>
        <taxon>Actinoplanes</taxon>
    </lineage>
</organism>
<feature type="domain" description="Peptidoglycan binding-like" evidence="2">
    <location>
        <begin position="298"/>
        <end position="348"/>
    </location>
</feature>
<evidence type="ECO:0000256" key="1">
    <source>
        <dbReference type="SAM" id="Coils"/>
    </source>
</evidence>
<accession>A0A7W7MQK4</accession>
<proteinExistence type="predicted"/>
<feature type="domain" description="Peptidoglycan binding-like" evidence="2">
    <location>
        <begin position="227"/>
        <end position="277"/>
    </location>
</feature>
<keyword evidence="1" id="KW-0175">Coiled coil</keyword>
<evidence type="ECO:0000259" key="2">
    <source>
        <dbReference type="Pfam" id="PF01471"/>
    </source>
</evidence>
<dbReference type="InterPro" id="IPR002477">
    <property type="entry name" value="Peptidoglycan-bd-like"/>
</dbReference>
<reference evidence="3 4" key="1">
    <citation type="submission" date="2020-08" db="EMBL/GenBank/DDBJ databases">
        <title>Sequencing the genomes of 1000 actinobacteria strains.</title>
        <authorList>
            <person name="Klenk H.-P."/>
        </authorList>
    </citation>
    <scope>NUCLEOTIDE SEQUENCE [LARGE SCALE GENOMIC DNA]</scope>
    <source>
        <strain evidence="3 4">DSM 43149</strain>
    </source>
</reference>
<dbReference type="SUPFAM" id="SSF47090">
    <property type="entry name" value="PGBD-like"/>
    <property type="match status" value="2"/>
</dbReference>
<keyword evidence="4" id="KW-1185">Reference proteome</keyword>
<name>A0A7W7MQK4_9ACTN</name>
<evidence type="ECO:0000313" key="4">
    <source>
        <dbReference type="Proteomes" id="UP000578112"/>
    </source>
</evidence>
<dbReference type="Pfam" id="PF01471">
    <property type="entry name" value="PG_binding_1"/>
    <property type="match status" value="2"/>
</dbReference>
<dbReference type="AlphaFoldDB" id="A0A7W7MQK4"/>
<dbReference type="RefSeq" id="WP_239087280.1">
    <property type="nucleotide sequence ID" value="NZ_BOMK01000012.1"/>
</dbReference>
<sequence>MTALVEVQRRVWIIVIATMLAVAGCGGGDGGGQVRLAEKRLADKQQALTEAQAELAGRVDAFCRTSAGYVTALDRYGDLINETAPTVGDVKDAGADLTEPRGDVIAGAEQVAAARQELATAEKELAEATEALAAARAGASLSPAPSPPSASPSVAATLPAATVNRVKQADADFTAAQAGVTDQTPLRQASERFNAAAVALEMSWLRLLADAGCLSGEQEDAARDYTEAVQKSLAEAGYYDDEVDGVYGPSTVAAVQALQKANDLPETGAFDKATAAELEAELRAKGGAAAGEAIASTAALQQTLKLAGYWTGPVDGTWTPELTEALKSFQEALHVEPTGEVDAATIAAFEHAMAQRSAPPATPSPSPSR</sequence>
<comment type="caution">
    <text evidence="3">The sequence shown here is derived from an EMBL/GenBank/DDBJ whole genome shotgun (WGS) entry which is preliminary data.</text>
</comment>
<dbReference type="EMBL" id="JACHNH010000001">
    <property type="protein sequence ID" value="MBB4762499.1"/>
    <property type="molecule type" value="Genomic_DNA"/>
</dbReference>
<dbReference type="InterPro" id="IPR036365">
    <property type="entry name" value="PGBD-like_sf"/>
</dbReference>